<protein>
    <recommendedName>
        <fullName evidence="4">Hydrogenase maturation factor HypA</fullName>
    </recommendedName>
</protein>
<evidence type="ECO:0000256" key="4">
    <source>
        <dbReference type="HAMAP-Rule" id="MF_00213"/>
    </source>
</evidence>
<gene>
    <name evidence="4" type="primary">hypA</name>
    <name evidence="5" type="ORF">C7M56_01825</name>
</gene>
<feature type="binding site" evidence="4">
    <location>
        <position position="90"/>
    </location>
    <ligand>
        <name>Zn(2+)</name>
        <dbReference type="ChEBI" id="CHEBI:29105"/>
    </ligand>
</feature>
<feature type="binding site" evidence="4">
    <location>
        <position position="77"/>
    </location>
    <ligand>
        <name>Zn(2+)</name>
        <dbReference type="ChEBI" id="CHEBI:29105"/>
    </ligand>
</feature>
<dbReference type="GO" id="GO:0008270">
    <property type="term" value="F:zinc ion binding"/>
    <property type="evidence" value="ECO:0007669"/>
    <property type="project" value="UniProtKB-UniRule"/>
</dbReference>
<evidence type="ECO:0000256" key="2">
    <source>
        <dbReference type="ARBA" id="ARBA00022723"/>
    </source>
</evidence>
<dbReference type="EMBL" id="CP027777">
    <property type="protein sequence ID" value="AVQ37480.1"/>
    <property type="molecule type" value="Genomic_DNA"/>
</dbReference>
<evidence type="ECO:0000256" key="3">
    <source>
        <dbReference type="ARBA" id="ARBA00022833"/>
    </source>
</evidence>
<accession>A0ABC8CP79</accession>
<keyword evidence="3 4" id="KW-0862">Zinc</keyword>
<dbReference type="PANTHER" id="PTHR34535">
    <property type="entry name" value="HYDROGENASE MATURATION FACTOR HYPA"/>
    <property type="match status" value="1"/>
</dbReference>
<dbReference type="AlphaFoldDB" id="A0ABC8CP79"/>
<dbReference type="HAMAP" id="MF_00213">
    <property type="entry name" value="HypA_HybF"/>
    <property type="match status" value="1"/>
</dbReference>
<comment type="similarity">
    <text evidence="4">Belongs to the HypA/HybF family.</text>
</comment>
<evidence type="ECO:0000313" key="6">
    <source>
        <dbReference type="Proteomes" id="UP000240615"/>
    </source>
</evidence>
<feature type="binding site" evidence="4">
    <location>
        <position position="3"/>
    </location>
    <ligand>
        <name>Ni(2+)</name>
        <dbReference type="ChEBI" id="CHEBI:49786"/>
    </ligand>
</feature>
<dbReference type="GO" id="GO:0016151">
    <property type="term" value="F:nickel cation binding"/>
    <property type="evidence" value="ECO:0007669"/>
    <property type="project" value="UniProtKB-UniRule"/>
</dbReference>
<dbReference type="InterPro" id="IPR000688">
    <property type="entry name" value="HypA/HybF"/>
</dbReference>
<dbReference type="PANTHER" id="PTHR34535:SF3">
    <property type="entry name" value="HYDROGENASE MATURATION FACTOR HYPA"/>
    <property type="match status" value="1"/>
</dbReference>
<organism evidence="5 6">
    <name type="scientific">Clostridium botulinum</name>
    <dbReference type="NCBI Taxonomy" id="1491"/>
    <lineage>
        <taxon>Bacteria</taxon>
        <taxon>Bacillati</taxon>
        <taxon>Bacillota</taxon>
        <taxon>Clostridia</taxon>
        <taxon>Eubacteriales</taxon>
        <taxon>Clostridiaceae</taxon>
        <taxon>Clostridium</taxon>
    </lineage>
</organism>
<comment type="function">
    <text evidence="4">Involved in the maturation of [NiFe] hydrogenases. Required for nickel insertion into the metal center of the hydrogenase.</text>
</comment>
<evidence type="ECO:0000313" key="5">
    <source>
        <dbReference type="EMBL" id="AVQ37480.1"/>
    </source>
</evidence>
<reference evidence="5 6" key="1">
    <citation type="submission" date="2018-01" db="EMBL/GenBank/DDBJ databases">
        <title>Genetic Diversity of Clostridium botulinum in seafood.</title>
        <authorList>
            <person name="Athira V."/>
            <person name="Arun Jyothi P.V."/>
            <person name="Lalitha K.V."/>
            <person name="Joseph T.C."/>
        </authorList>
    </citation>
    <scope>NUCLEOTIDE SEQUENCE [LARGE SCALE GENOMIC DNA]</scope>
    <source>
        <strain evidence="5 6">Mfbjulcb8</strain>
    </source>
</reference>
<evidence type="ECO:0000256" key="1">
    <source>
        <dbReference type="ARBA" id="ARBA00022596"/>
    </source>
</evidence>
<dbReference type="Pfam" id="PF01155">
    <property type="entry name" value="HypA"/>
    <property type="match status" value="1"/>
</dbReference>
<proteinExistence type="inferred from homology"/>
<keyword evidence="2 4" id="KW-0479">Metal-binding</keyword>
<dbReference type="PIRSF" id="PIRSF004761">
    <property type="entry name" value="Hydrgn_mat_HypA"/>
    <property type="match status" value="1"/>
</dbReference>
<sequence length="114" mass="12782">MLHELGVIIEVVKTVEDIAIKNHLTKIDTIVLQIGELSSMIPKYIEECYPAAVDGTIMESTKLKIETLPGNALCKNCSKVYNIMANRKGCPYCESSEWELLCGKEFLIKEIVAY</sequence>
<dbReference type="Gene3D" id="3.30.2320.80">
    <property type="match status" value="1"/>
</dbReference>
<dbReference type="Proteomes" id="UP000240615">
    <property type="component" value="Chromosome"/>
</dbReference>
<name>A0ABC8CP79_CLOBO</name>
<keyword evidence="1 4" id="KW-0533">Nickel</keyword>
<feature type="binding site" evidence="4">
    <location>
        <position position="74"/>
    </location>
    <ligand>
        <name>Zn(2+)</name>
        <dbReference type="ChEBI" id="CHEBI:29105"/>
    </ligand>
</feature>
<feature type="binding site" evidence="4">
    <location>
        <position position="93"/>
    </location>
    <ligand>
        <name>Zn(2+)</name>
        <dbReference type="ChEBI" id="CHEBI:29105"/>
    </ligand>
</feature>